<dbReference type="CDD" id="cd07067">
    <property type="entry name" value="HP_PGM_like"/>
    <property type="match status" value="1"/>
</dbReference>
<dbReference type="InterPro" id="IPR050275">
    <property type="entry name" value="PGM_Phosphatase"/>
</dbReference>
<dbReference type="Gene3D" id="3.40.50.1240">
    <property type="entry name" value="Phosphoglycerate mutase-like"/>
    <property type="match status" value="1"/>
</dbReference>
<dbReference type="EMBL" id="CAFBLQ010000222">
    <property type="protein sequence ID" value="CAB4883064.1"/>
    <property type="molecule type" value="Genomic_DNA"/>
</dbReference>
<dbReference type="GO" id="GO:0005737">
    <property type="term" value="C:cytoplasm"/>
    <property type="evidence" value="ECO:0007669"/>
    <property type="project" value="TreeGrafter"/>
</dbReference>
<evidence type="ECO:0000313" key="1">
    <source>
        <dbReference type="EMBL" id="CAB4883064.1"/>
    </source>
</evidence>
<sequence length="190" mass="20590">MGDPAQRGPESRLFLARHGRTAYNEEGRFQGWATVPLDDVGRAQARALALEVERVAPVILVASPLARAAETAAIVGAHVGLDPLPDERFAETDAGDWTHRTFEDVTRDDPEGFARFMAVDLAWGFPGGERFADQRARVHAAVADWCVRSQQEGTVVVVCHANVIRLALTPDGADPQEVTERPDNGSLVAL</sequence>
<proteinExistence type="predicted"/>
<dbReference type="PANTHER" id="PTHR48100">
    <property type="entry name" value="BROAD-SPECIFICITY PHOSPHATASE YOR283W-RELATED"/>
    <property type="match status" value="1"/>
</dbReference>
<accession>A0A6J7EPD5</accession>
<dbReference type="PIRSF" id="PIRSF000709">
    <property type="entry name" value="6PFK_2-Ptase"/>
    <property type="match status" value="1"/>
</dbReference>
<protein>
    <submittedName>
        <fullName evidence="1">Unannotated protein</fullName>
    </submittedName>
</protein>
<reference evidence="1" key="1">
    <citation type="submission" date="2020-05" db="EMBL/GenBank/DDBJ databases">
        <authorList>
            <person name="Chiriac C."/>
            <person name="Salcher M."/>
            <person name="Ghai R."/>
            <person name="Kavagutti S V."/>
        </authorList>
    </citation>
    <scope>NUCLEOTIDE SEQUENCE</scope>
</reference>
<dbReference type="SMART" id="SM00855">
    <property type="entry name" value="PGAM"/>
    <property type="match status" value="1"/>
</dbReference>
<dbReference type="InterPro" id="IPR013078">
    <property type="entry name" value="His_Pase_superF_clade-1"/>
</dbReference>
<dbReference type="SUPFAM" id="SSF53254">
    <property type="entry name" value="Phosphoglycerate mutase-like"/>
    <property type="match status" value="1"/>
</dbReference>
<dbReference type="GO" id="GO:0016791">
    <property type="term" value="F:phosphatase activity"/>
    <property type="evidence" value="ECO:0007669"/>
    <property type="project" value="TreeGrafter"/>
</dbReference>
<dbReference type="AlphaFoldDB" id="A0A6J7EPD5"/>
<dbReference type="PANTHER" id="PTHR48100:SF62">
    <property type="entry name" value="GLUCOSYL-3-PHOSPHOGLYCERATE PHOSPHATASE"/>
    <property type="match status" value="1"/>
</dbReference>
<organism evidence="1">
    <name type="scientific">freshwater metagenome</name>
    <dbReference type="NCBI Taxonomy" id="449393"/>
    <lineage>
        <taxon>unclassified sequences</taxon>
        <taxon>metagenomes</taxon>
        <taxon>ecological metagenomes</taxon>
    </lineage>
</organism>
<name>A0A6J7EPD5_9ZZZZ</name>
<gene>
    <name evidence="1" type="ORF">UFOPK3423_01539</name>
</gene>
<dbReference type="InterPro" id="IPR029033">
    <property type="entry name" value="His_PPase_superfam"/>
</dbReference>
<dbReference type="Pfam" id="PF00300">
    <property type="entry name" value="His_Phos_1"/>
    <property type="match status" value="1"/>
</dbReference>